<evidence type="ECO:0000256" key="1">
    <source>
        <dbReference type="ARBA" id="ARBA00022679"/>
    </source>
</evidence>
<organism evidence="9 10">
    <name type="scientific">Clostridium neonatale</name>
    <dbReference type="NCBI Taxonomy" id="137838"/>
    <lineage>
        <taxon>Bacteria</taxon>
        <taxon>Bacillati</taxon>
        <taxon>Bacillota</taxon>
        <taxon>Clostridia</taxon>
        <taxon>Eubacteriales</taxon>
        <taxon>Clostridiaceae</taxon>
        <taxon>Clostridium</taxon>
    </lineage>
</organism>
<dbReference type="PANTHER" id="PTHR32071">
    <property type="entry name" value="TRANSCRIPTIONAL REGULATORY PROTEIN"/>
    <property type="match status" value="1"/>
</dbReference>
<dbReference type="Pfam" id="PF00158">
    <property type="entry name" value="Sigma54_activat"/>
    <property type="match status" value="1"/>
</dbReference>
<reference evidence="9 10" key="1">
    <citation type="submission" date="2018-06" db="EMBL/GenBank/DDBJ databases">
        <authorList>
            <consortium name="IHU Genomes"/>
        </authorList>
    </citation>
    <scope>NUCLEOTIDE SEQUENCE [LARGE SCALE GENOMIC DNA]</scope>
    <source>
        <strain evidence="9 10">NEC25</strain>
    </source>
</reference>
<evidence type="ECO:0000256" key="4">
    <source>
        <dbReference type="ARBA" id="ARBA00023125"/>
    </source>
</evidence>
<evidence type="ECO:0000259" key="7">
    <source>
        <dbReference type="PROSITE" id="PS51372"/>
    </source>
</evidence>
<proteinExistence type="predicted"/>
<protein>
    <submittedName>
        <fullName evidence="9">Transcriptional regulatory protein DagR</fullName>
    </submittedName>
</protein>
<feature type="domain" description="Sigma-54 factor interaction" evidence="5">
    <location>
        <begin position="94"/>
        <end position="327"/>
    </location>
</feature>
<keyword evidence="2" id="KW-0547">Nucleotide-binding</keyword>
<evidence type="ECO:0000259" key="5">
    <source>
        <dbReference type="PROSITE" id="PS50045"/>
    </source>
</evidence>
<dbReference type="InterPro" id="IPR036634">
    <property type="entry name" value="PRD_sf"/>
</dbReference>
<evidence type="ECO:0000259" key="6">
    <source>
        <dbReference type="PROSITE" id="PS51096"/>
    </source>
</evidence>
<dbReference type="PROSITE" id="PS00675">
    <property type="entry name" value="SIGMA54_INTERACT_1"/>
    <property type="match status" value="1"/>
</dbReference>
<dbReference type="InterPro" id="IPR036388">
    <property type="entry name" value="WH-like_DNA-bd_sf"/>
</dbReference>
<dbReference type="SUPFAM" id="SSF52540">
    <property type="entry name" value="P-loop containing nucleoside triphosphate hydrolases"/>
    <property type="match status" value="1"/>
</dbReference>
<dbReference type="InterPro" id="IPR027417">
    <property type="entry name" value="P-loop_NTPase"/>
</dbReference>
<reference evidence="8" key="2">
    <citation type="submission" date="2021-10" db="EMBL/GenBank/DDBJ databases">
        <authorList>
            <person name="Mesa V."/>
        </authorList>
    </citation>
    <scope>NUCLEOTIDE SEQUENCE</scope>
    <source>
        <strain evidence="8">CC3_PB</strain>
    </source>
</reference>
<dbReference type="InterPro" id="IPR036662">
    <property type="entry name" value="PTS_EIIA_man-typ_sf"/>
</dbReference>
<dbReference type="PROSITE" id="PS50045">
    <property type="entry name" value="SIGMA54_INTERACT_4"/>
    <property type="match status" value="1"/>
</dbReference>
<dbReference type="Gene3D" id="3.40.50.510">
    <property type="entry name" value="Phosphotransferase system, mannose-type IIA component"/>
    <property type="match status" value="1"/>
</dbReference>
<gene>
    <name evidence="9" type="primary">dgaR_3</name>
    <name evidence="8" type="synonym">dgaR</name>
    <name evidence="8" type="ORF">CNEO_42216</name>
    <name evidence="9" type="ORF">CNEONATNEC25_02973</name>
</gene>
<dbReference type="RefSeq" id="WP_159116656.1">
    <property type="nucleotide sequence ID" value="NZ_CAKJVE010000004.1"/>
</dbReference>
<dbReference type="GO" id="GO:0016740">
    <property type="term" value="F:transferase activity"/>
    <property type="evidence" value="ECO:0007669"/>
    <property type="project" value="UniProtKB-KW"/>
</dbReference>
<dbReference type="CDD" id="cd00009">
    <property type="entry name" value="AAA"/>
    <property type="match status" value="1"/>
</dbReference>
<evidence type="ECO:0000256" key="3">
    <source>
        <dbReference type="ARBA" id="ARBA00022840"/>
    </source>
</evidence>
<keyword evidence="1" id="KW-0808">Transferase</keyword>
<dbReference type="GO" id="GO:0009401">
    <property type="term" value="P:phosphoenolpyruvate-dependent sugar phosphotransferase system"/>
    <property type="evidence" value="ECO:0007669"/>
    <property type="project" value="InterPro"/>
</dbReference>
<dbReference type="EMBL" id="CAKJVE010000004">
    <property type="protein sequence ID" value="CAG9705992.1"/>
    <property type="molecule type" value="Genomic_DNA"/>
</dbReference>
<dbReference type="PROSITE" id="PS51096">
    <property type="entry name" value="PTS_EIIA_TYPE_4"/>
    <property type="match status" value="1"/>
</dbReference>
<evidence type="ECO:0000313" key="10">
    <source>
        <dbReference type="Proteomes" id="UP000431451"/>
    </source>
</evidence>
<dbReference type="EMBL" id="UWJD01000002">
    <property type="protein sequence ID" value="VCT85372.1"/>
    <property type="molecule type" value="Genomic_DNA"/>
</dbReference>
<dbReference type="InterPro" id="IPR004701">
    <property type="entry name" value="PTS_EIIA_man-typ"/>
</dbReference>
<dbReference type="Gene3D" id="1.10.1790.10">
    <property type="entry name" value="PRD domain"/>
    <property type="match status" value="1"/>
</dbReference>
<dbReference type="GO" id="GO:0006355">
    <property type="term" value="P:regulation of DNA-templated transcription"/>
    <property type="evidence" value="ECO:0007669"/>
    <property type="project" value="InterPro"/>
</dbReference>
<dbReference type="Pfam" id="PF03610">
    <property type="entry name" value="EIIA-man"/>
    <property type="match status" value="1"/>
</dbReference>
<dbReference type="Gene3D" id="3.40.50.2300">
    <property type="match status" value="1"/>
</dbReference>
<dbReference type="SMART" id="SM00382">
    <property type="entry name" value="AAA"/>
    <property type="match status" value="1"/>
</dbReference>
<dbReference type="SUPFAM" id="SSF53062">
    <property type="entry name" value="PTS system fructose IIA component-like"/>
    <property type="match status" value="1"/>
</dbReference>
<dbReference type="Pfam" id="PF00874">
    <property type="entry name" value="PRD"/>
    <property type="match status" value="1"/>
</dbReference>
<evidence type="ECO:0000313" key="8">
    <source>
        <dbReference type="EMBL" id="CAG9705992.1"/>
    </source>
</evidence>
<dbReference type="SUPFAM" id="SSF46785">
    <property type="entry name" value="Winged helix' DNA-binding domain"/>
    <property type="match status" value="1"/>
</dbReference>
<feature type="domain" description="PRD" evidence="7">
    <location>
        <begin position="787"/>
        <end position="886"/>
    </location>
</feature>
<dbReference type="GO" id="GO:0005524">
    <property type="term" value="F:ATP binding"/>
    <property type="evidence" value="ECO:0007669"/>
    <property type="project" value="UniProtKB-KW"/>
</dbReference>
<feature type="domain" description="PTS EIIA type-4" evidence="6">
    <location>
        <begin position="532"/>
        <end position="655"/>
    </location>
</feature>
<dbReference type="Gene3D" id="1.10.10.10">
    <property type="entry name" value="Winged helix-like DNA-binding domain superfamily/Winged helix DNA-binding domain"/>
    <property type="match status" value="1"/>
</dbReference>
<dbReference type="Proteomes" id="UP000789738">
    <property type="component" value="Unassembled WGS sequence"/>
</dbReference>
<accession>A0A653AU84</accession>
<dbReference type="InterPro" id="IPR011608">
    <property type="entry name" value="PRD"/>
</dbReference>
<dbReference type="AlphaFoldDB" id="A0A653AU84"/>
<dbReference type="Gene3D" id="3.40.50.300">
    <property type="entry name" value="P-loop containing nucleotide triphosphate hydrolases"/>
    <property type="match status" value="1"/>
</dbReference>
<name>A0A653AU84_9CLOT</name>
<dbReference type="InterPro" id="IPR025662">
    <property type="entry name" value="Sigma_54_int_dom_ATP-bd_1"/>
</dbReference>
<dbReference type="GO" id="GO:0003677">
    <property type="term" value="F:DNA binding"/>
    <property type="evidence" value="ECO:0007669"/>
    <property type="project" value="UniProtKB-KW"/>
</dbReference>
<dbReference type="PROSITE" id="PS51372">
    <property type="entry name" value="PRD_2"/>
    <property type="match status" value="1"/>
</dbReference>
<dbReference type="PANTHER" id="PTHR32071:SF38">
    <property type="entry name" value="PSP OPERON TRANSCRIPTIONAL ACTIVATOR"/>
    <property type="match status" value="1"/>
</dbReference>
<dbReference type="SUPFAM" id="SSF63520">
    <property type="entry name" value="PTS-regulatory domain, PRD"/>
    <property type="match status" value="1"/>
</dbReference>
<evidence type="ECO:0000313" key="9">
    <source>
        <dbReference type="EMBL" id="VCT85372.1"/>
    </source>
</evidence>
<dbReference type="InterPro" id="IPR003593">
    <property type="entry name" value="AAA+_ATPase"/>
</dbReference>
<keyword evidence="3" id="KW-0067">ATP-binding</keyword>
<dbReference type="InterPro" id="IPR036390">
    <property type="entry name" value="WH_DNA-bd_sf"/>
</dbReference>
<sequence length="886" mass="101722">MQAKDKIYISLKDLCAKRGHVTAAELATEVNLSRQVVSHYLNRLLESGQVEKTNSRPVYWKVVGGKDGNEIKNISVDDVKLEEVQVYDDIFMKMTGANGSQKKVVEQCKAAVNYPPNGLPILITGQSGVGKSFMARLIYEYAVNQNVIDENAPFVVLNCADYANNPELLSATLLGYKKGSFTGANSDKEGLLKEADGGYIFLDEIHRLSYENQEKLFLFMDTGKYRPIGDNGWKTSKVRFVFATTENPEEVLLETFRRRITLQVSLSSVLERPLAERIEMINLFYYKEAKKINKDIYIEADVMMKLCFLKSKGNIGEISNLIQMSCANAYSKQMKNEYLKITIDEMPRNIYEQSVSKFEELTPVLIHYNSKPSQLEGINIEKKRKEVIEFLERILKIPVQKMDLSKTEYFLEFKHIVHNIKKIEQEFIINDSTLIKEIHTKVCHELMKRYGVPENEKLIYDMYLMLKLFMDNGTIDLNHEEFINFFDNVMPKSTYIAEKFQIRLGDLGISIDKCIIYIYALFLSEYIKEDVDFHGLIVAHGNSTASSIQCVANKMCNTYVFESIDMPMETSSVEVIEKVKQYLEHVNTSKGVVILVDMGSLNQMYSSIKNNLSGDLLIINNVTTSIALDVGLKMVNNKPFRDIVETAKTSYTTNIQYFEGIAKGRNIIISCMSGVGIADKLKDIIAKVINEDTMDLLTMEYKKLKSLLDENNEEYFNKTKLILTTSNLSEGITVPWINIYDLMGGSGEQHLKRILKDVVSPEKFESLKLEFIKFFSMEGIVSRLQFLNPNIIINEVEDIILKYEQKYNVELFGSIKLNLYMHIACMIERLMTSDEDGEDIVEELSEDEKEFYSISKEIFNSTEKKYHISLNQYELSLLYELFHRVI</sequence>
<dbReference type="Proteomes" id="UP000431451">
    <property type="component" value="Unassembled WGS sequence"/>
</dbReference>
<keyword evidence="4" id="KW-0238">DNA-binding</keyword>
<evidence type="ECO:0000256" key="2">
    <source>
        <dbReference type="ARBA" id="ARBA00022741"/>
    </source>
</evidence>
<dbReference type="InterPro" id="IPR002078">
    <property type="entry name" value="Sigma_54_int"/>
</dbReference>
<dbReference type="Pfam" id="PF13412">
    <property type="entry name" value="HTH_24"/>
    <property type="match status" value="1"/>
</dbReference>
<dbReference type="GO" id="GO:0016020">
    <property type="term" value="C:membrane"/>
    <property type="evidence" value="ECO:0007669"/>
    <property type="project" value="InterPro"/>
</dbReference>